<keyword evidence="2" id="KW-1185">Reference proteome</keyword>
<accession>A0AAD4W566</accession>
<name>A0AAD4W566_PRUDU</name>
<proteinExistence type="predicted"/>
<organism evidence="1 2">
    <name type="scientific">Prunus dulcis</name>
    <name type="common">Almond</name>
    <name type="synonym">Amygdalus dulcis</name>
    <dbReference type="NCBI Taxonomy" id="3755"/>
    <lineage>
        <taxon>Eukaryota</taxon>
        <taxon>Viridiplantae</taxon>
        <taxon>Streptophyta</taxon>
        <taxon>Embryophyta</taxon>
        <taxon>Tracheophyta</taxon>
        <taxon>Spermatophyta</taxon>
        <taxon>Magnoliopsida</taxon>
        <taxon>eudicotyledons</taxon>
        <taxon>Gunneridae</taxon>
        <taxon>Pentapetalae</taxon>
        <taxon>rosids</taxon>
        <taxon>fabids</taxon>
        <taxon>Rosales</taxon>
        <taxon>Rosaceae</taxon>
        <taxon>Amygdaloideae</taxon>
        <taxon>Amygdaleae</taxon>
        <taxon>Prunus</taxon>
    </lineage>
</organism>
<evidence type="ECO:0000313" key="2">
    <source>
        <dbReference type="Proteomes" id="UP001054821"/>
    </source>
</evidence>
<gene>
    <name evidence="1" type="ORF">L3X38_016029</name>
</gene>
<evidence type="ECO:0000313" key="1">
    <source>
        <dbReference type="EMBL" id="KAI5336761.1"/>
    </source>
</evidence>
<reference evidence="1 2" key="1">
    <citation type="journal article" date="2022" name="G3 (Bethesda)">
        <title>Whole-genome sequence and methylome profiling of the almond [Prunus dulcis (Mill.) D.A. Webb] cultivar 'Nonpareil'.</title>
        <authorList>
            <person name="D'Amico-Willman K.M."/>
            <person name="Ouma W.Z."/>
            <person name="Meulia T."/>
            <person name="Sideli G.M."/>
            <person name="Gradziel T.M."/>
            <person name="Fresnedo-Ramirez J."/>
        </authorList>
    </citation>
    <scope>NUCLEOTIDE SEQUENCE [LARGE SCALE GENOMIC DNA]</scope>
    <source>
        <tissue evidence="1">Leaf</tissue>
    </source>
</reference>
<dbReference type="AlphaFoldDB" id="A0AAD4W566"/>
<sequence>MQSLNHDNHPIKITIALSNQIDISATQSVTSRDWLRRSTILSALGPPLCLHDFVSGSTRATSQRVTHPGIALALNSFNFGVPTTPKLVSSQKDQLRRSTILSALGPPLCPHRFVSGSTRATSQWVTHYRIALALNSLNFGVPTTLKSVSSQNASC</sequence>
<dbReference type="Proteomes" id="UP001054821">
    <property type="component" value="Chromosome 3"/>
</dbReference>
<protein>
    <submittedName>
        <fullName evidence="1">Uncharacterized protein</fullName>
    </submittedName>
</protein>
<dbReference type="EMBL" id="JAJFAZ020000003">
    <property type="protein sequence ID" value="KAI5336761.1"/>
    <property type="molecule type" value="Genomic_DNA"/>
</dbReference>
<comment type="caution">
    <text evidence="1">The sequence shown here is derived from an EMBL/GenBank/DDBJ whole genome shotgun (WGS) entry which is preliminary data.</text>
</comment>